<organism evidence="2 3">
    <name type="scientific">Volvox africanus</name>
    <dbReference type="NCBI Taxonomy" id="51714"/>
    <lineage>
        <taxon>Eukaryota</taxon>
        <taxon>Viridiplantae</taxon>
        <taxon>Chlorophyta</taxon>
        <taxon>core chlorophytes</taxon>
        <taxon>Chlorophyceae</taxon>
        <taxon>CS clade</taxon>
        <taxon>Chlamydomonadales</taxon>
        <taxon>Volvocaceae</taxon>
        <taxon>Volvox</taxon>
    </lineage>
</organism>
<evidence type="ECO:0000259" key="1">
    <source>
        <dbReference type="PROSITE" id="PS50994"/>
    </source>
</evidence>
<proteinExistence type="predicted"/>
<dbReference type="AlphaFoldDB" id="A0A8J4BME0"/>
<comment type="caution">
    <text evidence="2">The sequence shown here is derived from an EMBL/GenBank/DDBJ whole genome shotgun (WGS) entry which is preliminary data.</text>
</comment>
<keyword evidence="3" id="KW-1185">Reference proteome</keyword>
<feature type="domain" description="Integrase catalytic" evidence="1">
    <location>
        <begin position="14"/>
        <end position="110"/>
    </location>
</feature>
<evidence type="ECO:0000313" key="2">
    <source>
        <dbReference type="EMBL" id="GIL64589.1"/>
    </source>
</evidence>
<dbReference type="InterPro" id="IPR001584">
    <property type="entry name" value="Integrase_cat-core"/>
</dbReference>
<dbReference type="PANTHER" id="PTHR42648">
    <property type="entry name" value="TRANSPOSASE, PUTATIVE-RELATED"/>
    <property type="match status" value="1"/>
</dbReference>
<dbReference type="GO" id="GO:0015074">
    <property type="term" value="P:DNA integration"/>
    <property type="evidence" value="ECO:0007669"/>
    <property type="project" value="InterPro"/>
</dbReference>
<dbReference type="Proteomes" id="UP000747399">
    <property type="component" value="Unassembled WGS sequence"/>
</dbReference>
<dbReference type="PROSITE" id="PS50994">
    <property type="entry name" value="INTEGRASE"/>
    <property type="match status" value="1"/>
</dbReference>
<dbReference type="EMBL" id="BNCO01000067">
    <property type="protein sequence ID" value="GIL64589.1"/>
    <property type="molecule type" value="Genomic_DNA"/>
</dbReference>
<gene>
    <name evidence="2" type="ORF">Vafri_18492</name>
</gene>
<dbReference type="Gene3D" id="3.30.420.10">
    <property type="entry name" value="Ribonuclease H-like superfamily/Ribonuclease H"/>
    <property type="match status" value="1"/>
</dbReference>
<sequence>PKKSHGPFLPNGHKAAKPLGLIHLDICGPMPETSSVGAQYVTTLLDDCTGFSTVAFTETKDAVGKKVIKIMIEPLLENQSGRRVEVHTDRGTKFLVHWTTLVYRFWNKLV</sequence>
<evidence type="ECO:0000313" key="3">
    <source>
        <dbReference type="Proteomes" id="UP000747399"/>
    </source>
</evidence>
<name>A0A8J4BME0_9CHLO</name>
<accession>A0A8J4BME0</accession>
<reference evidence="2" key="1">
    <citation type="journal article" date="2021" name="Proc. Natl. Acad. Sci. U.S.A.">
        <title>Three genomes in the algal genus Volvox reveal the fate of a haploid sex-determining region after a transition to homothallism.</title>
        <authorList>
            <person name="Yamamoto K."/>
            <person name="Hamaji T."/>
            <person name="Kawai-Toyooka H."/>
            <person name="Matsuzaki R."/>
            <person name="Takahashi F."/>
            <person name="Nishimura Y."/>
            <person name="Kawachi M."/>
            <person name="Noguchi H."/>
            <person name="Minakuchi Y."/>
            <person name="Umen J.G."/>
            <person name="Toyoda A."/>
            <person name="Nozaki H."/>
        </authorList>
    </citation>
    <scope>NUCLEOTIDE SEQUENCE</scope>
    <source>
        <strain evidence="2">NIES-3780</strain>
    </source>
</reference>
<dbReference type="SUPFAM" id="SSF53098">
    <property type="entry name" value="Ribonuclease H-like"/>
    <property type="match status" value="1"/>
</dbReference>
<dbReference type="InterPro" id="IPR039537">
    <property type="entry name" value="Retrotran_Ty1/copia-like"/>
</dbReference>
<dbReference type="PANTHER" id="PTHR42648:SF28">
    <property type="entry name" value="TRANSPOSON-ENCODED PROTEIN WITH RIBONUCLEASE H-LIKE AND RETROVIRUS ZINC FINGER-LIKE DOMAINS"/>
    <property type="match status" value="1"/>
</dbReference>
<dbReference type="GO" id="GO:0003676">
    <property type="term" value="F:nucleic acid binding"/>
    <property type="evidence" value="ECO:0007669"/>
    <property type="project" value="InterPro"/>
</dbReference>
<protein>
    <recommendedName>
        <fullName evidence="1">Integrase catalytic domain-containing protein</fullName>
    </recommendedName>
</protein>
<dbReference type="InterPro" id="IPR012337">
    <property type="entry name" value="RNaseH-like_sf"/>
</dbReference>
<dbReference type="InterPro" id="IPR036397">
    <property type="entry name" value="RNaseH_sf"/>
</dbReference>
<feature type="non-terminal residue" evidence="2">
    <location>
        <position position="1"/>
    </location>
</feature>